<name>A0A0L8HIW4_OCTBM</name>
<accession>A0A0L8HIW4</accession>
<organism evidence="1">
    <name type="scientific">Octopus bimaculoides</name>
    <name type="common">California two-spotted octopus</name>
    <dbReference type="NCBI Taxonomy" id="37653"/>
    <lineage>
        <taxon>Eukaryota</taxon>
        <taxon>Metazoa</taxon>
        <taxon>Spiralia</taxon>
        <taxon>Lophotrochozoa</taxon>
        <taxon>Mollusca</taxon>
        <taxon>Cephalopoda</taxon>
        <taxon>Coleoidea</taxon>
        <taxon>Octopodiformes</taxon>
        <taxon>Octopoda</taxon>
        <taxon>Incirrata</taxon>
        <taxon>Octopodidae</taxon>
        <taxon>Octopus</taxon>
    </lineage>
</organism>
<proteinExistence type="predicted"/>
<gene>
    <name evidence="1" type="ORF">OCBIM_22013679mg</name>
</gene>
<protein>
    <submittedName>
        <fullName evidence="1">Uncharacterized protein</fullName>
    </submittedName>
</protein>
<sequence length="66" mass="7777">MAVPVTVQMNLHPTMNWDADDIVEAFKKFKQKCQLAFKSFLKGTTADEKRQEPKKRNIFIQYDMEP</sequence>
<dbReference type="AlphaFoldDB" id="A0A0L8HIW4"/>
<evidence type="ECO:0000313" key="1">
    <source>
        <dbReference type="EMBL" id="KOF89074.1"/>
    </source>
</evidence>
<reference evidence="1" key="1">
    <citation type="submission" date="2015-07" db="EMBL/GenBank/DDBJ databases">
        <title>MeaNS - Measles Nucleotide Surveillance Program.</title>
        <authorList>
            <person name="Tran T."/>
            <person name="Druce J."/>
        </authorList>
    </citation>
    <scope>NUCLEOTIDE SEQUENCE</scope>
    <source>
        <strain evidence="1">UCB-OBI-ISO-001</strain>
        <tissue evidence="1">Gonad</tissue>
    </source>
</reference>
<dbReference type="EMBL" id="KQ418045">
    <property type="protein sequence ID" value="KOF89074.1"/>
    <property type="molecule type" value="Genomic_DNA"/>
</dbReference>